<dbReference type="GO" id="GO:0006355">
    <property type="term" value="P:regulation of DNA-templated transcription"/>
    <property type="evidence" value="ECO:0007669"/>
    <property type="project" value="InterPro"/>
</dbReference>
<keyword evidence="2" id="KW-0902">Two-component regulatory system</keyword>
<dbReference type="SUPFAM" id="SSF46894">
    <property type="entry name" value="C-terminal effector domain of the bipartite response regulators"/>
    <property type="match status" value="1"/>
</dbReference>
<feature type="DNA-binding region" description="OmpR/PhoB-type" evidence="7">
    <location>
        <begin position="128"/>
        <end position="227"/>
    </location>
</feature>
<proteinExistence type="predicted"/>
<evidence type="ECO:0000313" key="10">
    <source>
        <dbReference type="EMBL" id="SCM82263.1"/>
    </source>
</evidence>
<feature type="domain" description="Response regulatory" evidence="8">
    <location>
        <begin position="5"/>
        <end position="118"/>
    </location>
</feature>
<sequence>MAPYSVVIVDDDEKIVRLLKAYFEKEGFAVFTAYDGLAALTAVKDHAPDIVVLDLMLPELDGWEVCRRLRQESEVAILMLTARDEESDRLVGLELGADDYVAKPFSPREVVARARAILRRVGRATNKADILRFGLLEIDSLRHQVVFNGNVVELTPTEFKILELLAKKPGQVFSRLQIVDAVQGYAFEGFERTIDAHVKNLRRKIGDNPKEPRYIQTVYGIGYKFGGEYE</sequence>
<dbReference type="InterPro" id="IPR011006">
    <property type="entry name" value="CheY-like_superfamily"/>
</dbReference>
<feature type="domain" description="OmpR/PhoB-type" evidence="9">
    <location>
        <begin position="128"/>
        <end position="227"/>
    </location>
</feature>
<dbReference type="AlphaFoldDB" id="A0A212LXF1"/>
<dbReference type="PANTHER" id="PTHR48111">
    <property type="entry name" value="REGULATOR OF RPOS"/>
    <property type="match status" value="1"/>
</dbReference>
<dbReference type="Gene3D" id="6.10.250.690">
    <property type="match status" value="1"/>
</dbReference>
<gene>
    <name evidence="10" type="primary">baeR</name>
    <name evidence="10" type="ORF">KL86SPO_50034</name>
</gene>
<evidence type="ECO:0000256" key="3">
    <source>
        <dbReference type="ARBA" id="ARBA00023015"/>
    </source>
</evidence>
<keyword evidence="1 6" id="KW-0597">Phosphoprotein</keyword>
<evidence type="ECO:0000256" key="2">
    <source>
        <dbReference type="ARBA" id="ARBA00023012"/>
    </source>
</evidence>
<accession>A0A212LXF1</accession>
<dbReference type="Pfam" id="PF00072">
    <property type="entry name" value="Response_reg"/>
    <property type="match status" value="1"/>
</dbReference>
<reference evidence="10" key="1">
    <citation type="submission" date="2016-08" db="EMBL/GenBank/DDBJ databases">
        <authorList>
            <person name="Seilhamer J.J."/>
        </authorList>
    </citation>
    <scope>NUCLEOTIDE SEQUENCE</scope>
    <source>
        <strain evidence="10">86</strain>
    </source>
</reference>
<dbReference type="InterPro" id="IPR001867">
    <property type="entry name" value="OmpR/PhoB-type_DNA-bd"/>
</dbReference>
<dbReference type="GO" id="GO:0000156">
    <property type="term" value="F:phosphorelay response regulator activity"/>
    <property type="evidence" value="ECO:0007669"/>
    <property type="project" value="TreeGrafter"/>
</dbReference>
<feature type="modified residue" description="4-aspartylphosphate" evidence="6">
    <location>
        <position position="54"/>
    </location>
</feature>
<evidence type="ECO:0000259" key="9">
    <source>
        <dbReference type="PROSITE" id="PS51755"/>
    </source>
</evidence>
<dbReference type="PROSITE" id="PS50110">
    <property type="entry name" value="RESPONSE_REGULATORY"/>
    <property type="match status" value="1"/>
</dbReference>
<dbReference type="SUPFAM" id="SSF52172">
    <property type="entry name" value="CheY-like"/>
    <property type="match status" value="1"/>
</dbReference>
<dbReference type="InterPro" id="IPR039420">
    <property type="entry name" value="WalR-like"/>
</dbReference>
<dbReference type="InterPro" id="IPR036388">
    <property type="entry name" value="WH-like_DNA-bd_sf"/>
</dbReference>
<dbReference type="RefSeq" id="WP_288184969.1">
    <property type="nucleotide sequence ID" value="NZ_LT608335.1"/>
</dbReference>
<evidence type="ECO:0000256" key="5">
    <source>
        <dbReference type="ARBA" id="ARBA00023163"/>
    </source>
</evidence>
<dbReference type="FunFam" id="1.10.10.10:FF:000018">
    <property type="entry name" value="DNA-binding response regulator ResD"/>
    <property type="match status" value="1"/>
</dbReference>
<dbReference type="EMBL" id="FMJE01000005">
    <property type="protein sequence ID" value="SCM82263.1"/>
    <property type="molecule type" value="Genomic_DNA"/>
</dbReference>
<dbReference type="GO" id="GO:0005829">
    <property type="term" value="C:cytosol"/>
    <property type="evidence" value="ECO:0007669"/>
    <property type="project" value="TreeGrafter"/>
</dbReference>
<dbReference type="InterPro" id="IPR016032">
    <property type="entry name" value="Sig_transdc_resp-reg_C-effctor"/>
</dbReference>
<evidence type="ECO:0000256" key="4">
    <source>
        <dbReference type="ARBA" id="ARBA00023125"/>
    </source>
</evidence>
<dbReference type="InterPro" id="IPR001789">
    <property type="entry name" value="Sig_transdc_resp-reg_receiver"/>
</dbReference>
<dbReference type="GO" id="GO:0000976">
    <property type="term" value="F:transcription cis-regulatory region binding"/>
    <property type="evidence" value="ECO:0007669"/>
    <property type="project" value="TreeGrafter"/>
</dbReference>
<evidence type="ECO:0000256" key="1">
    <source>
        <dbReference type="ARBA" id="ARBA00022553"/>
    </source>
</evidence>
<evidence type="ECO:0000256" key="7">
    <source>
        <dbReference type="PROSITE-ProRule" id="PRU01091"/>
    </source>
</evidence>
<dbReference type="PANTHER" id="PTHR48111:SF1">
    <property type="entry name" value="TWO-COMPONENT RESPONSE REGULATOR ORR33"/>
    <property type="match status" value="1"/>
</dbReference>
<keyword evidence="3" id="KW-0805">Transcription regulation</keyword>
<evidence type="ECO:0000256" key="6">
    <source>
        <dbReference type="PROSITE-ProRule" id="PRU00169"/>
    </source>
</evidence>
<evidence type="ECO:0000259" key="8">
    <source>
        <dbReference type="PROSITE" id="PS50110"/>
    </source>
</evidence>
<dbReference type="CDD" id="cd00383">
    <property type="entry name" value="trans_reg_C"/>
    <property type="match status" value="1"/>
</dbReference>
<dbReference type="SMART" id="SM00448">
    <property type="entry name" value="REC"/>
    <property type="match status" value="1"/>
</dbReference>
<dbReference type="GO" id="GO:0032993">
    <property type="term" value="C:protein-DNA complex"/>
    <property type="evidence" value="ECO:0007669"/>
    <property type="project" value="TreeGrafter"/>
</dbReference>
<dbReference type="Gene3D" id="3.40.50.2300">
    <property type="match status" value="1"/>
</dbReference>
<keyword evidence="4 7" id="KW-0238">DNA-binding</keyword>
<dbReference type="Gene3D" id="1.10.10.10">
    <property type="entry name" value="Winged helix-like DNA-binding domain superfamily/Winged helix DNA-binding domain"/>
    <property type="match status" value="1"/>
</dbReference>
<dbReference type="PROSITE" id="PS51755">
    <property type="entry name" value="OMPR_PHOB"/>
    <property type="match status" value="1"/>
</dbReference>
<organism evidence="10">
    <name type="scientific">uncultured Sporomusa sp</name>
    <dbReference type="NCBI Taxonomy" id="307249"/>
    <lineage>
        <taxon>Bacteria</taxon>
        <taxon>Bacillati</taxon>
        <taxon>Bacillota</taxon>
        <taxon>Negativicutes</taxon>
        <taxon>Selenomonadales</taxon>
        <taxon>Sporomusaceae</taxon>
        <taxon>Sporomusa</taxon>
        <taxon>environmental samples</taxon>
    </lineage>
</organism>
<protein>
    <submittedName>
        <fullName evidence="10">DNA-binding response regulator in two-component regulatory system with BaeS</fullName>
    </submittedName>
</protein>
<dbReference type="FunFam" id="3.40.50.2300:FF:000001">
    <property type="entry name" value="DNA-binding response regulator PhoB"/>
    <property type="match status" value="1"/>
</dbReference>
<keyword evidence="5" id="KW-0804">Transcription</keyword>
<dbReference type="SMART" id="SM00862">
    <property type="entry name" value="Trans_reg_C"/>
    <property type="match status" value="1"/>
</dbReference>
<name>A0A212LXF1_9FIRM</name>
<dbReference type="Pfam" id="PF00486">
    <property type="entry name" value="Trans_reg_C"/>
    <property type="match status" value="1"/>
</dbReference>